<organism evidence="3 4">
    <name type="scientific">Mycobacterium helveticum</name>
    <dbReference type="NCBI Taxonomy" id="2592811"/>
    <lineage>
        <taxon>Bacteria</taxon>
        <taxon>Bacillati</taxon>
        <taxon>Actinomycetota</taxon>
        <taxon>Actinomycetes</taxon>
        <taxon>Mycobacteriales</taxon>
        <taxon>Mycobacteriaceae</taxon>
        <taxon>Mycobacterium</taxon>
    </lineage>
</organism>
<evidence type="ECO:0000313" key="4">
    <source>
        <dbReference type="Proteomes" id="UP000320513"/>
    </source>
</evidence>
<dbReference type="Pfam" id="PF22905">
    <property type="entry name" value="Hydro_N_hd"/>
    <property type="match status" value="1"/>
</dbReference>
<dbReference type="RefSeq" id="WP_144954524.1">
    <property type="nucleotide sequence ID" value="NZ_VMQU01000003.1"/>
</dbReference>
<evidence type="ECO:0000256" key="1">
    <source>
        <dbReference type="SAM" id="MobiDB-lite"/>
    </source>
</evidence>
<proteinExistence type="predicted"/>
<feature type="domain" description="Predicted hydrolase N-terminal" evidence="2">
    <location>
        <begin position="1"/>
        <end position="195"/>
    </location>
</feature>
<name>A0A557Y181_9MYCO</name>
<dbReference type="OrthoDB" id="4509678at2"/>
<protein>
    <recommendedName>
        <fullName evidence="2">Predicted hydrolase N-terminal domain-containing protein</fullName>
    </recommendedName>
</protein>
<dbReference type="InterPro" id="IPR054469">
    <property type="entry name" value="Pred_hydrolase_N"/>
</dbReference>
<accession>A0A557Y181</accession>
<reference evidence="3 4" key="1">
    <citation type="submission" date="2019-07" db="EMBL/GenBank/DDBJ databases">
        <title>New Mycobacterium species.</title>
        <authorList>
            <person name="Tortoli E."/>
            <person name="Ghielmetti G."/>
            <person name="Friedel U."/>
            <person name="Trovato A."/>
        </authorList>
    </citation>
    <scope>NUCLEOTIDE SEQUENCE [LARGE SCALE GENOMIC DNA]</scope>
    <source>
        <strain evidence="3 4">16-83</strain>
    </source>
</reference>
<dbReference type="Proteomes" id="UP000320513">
    <property type="component" value="Unassembled WGS sequence"/>
</dbReference>
<keyword evidence="4" id="KW-1185">Reference proteome</keyword>
<evidence type="ECO:0000259" key="2">
    <source>
        <dbReference type="Pfam" id="PF22905"/>
    </source>
</evidence>
<evidence type="ECO:0000313" key="3">
    <source>
        <dbReference type="EMBL" id="TVS92297.1"/>
    </source>
</evidence>
<dbReference type="EMBL" id="VMQU01000003">
    <property type="protein sequence ID" value="TVS92297.1"/>
    <property type="molecule type" value="Genomic_DNA"/>
</dbReference>
<sequence>MQLRYMSQAALIMFAGGDPWKVNATLQSGLPARISDLAQAFYDAGLSTAEADAAFGRAQDRFQRSWTHRGRGNPINGSFEVRRATRALGLQVVQLRRIGVDLEEVAAALAEAQRSGNDAISSLEGRLQNIDDQLGQAVELEKDPALSAVERRLLDEHITGLEDRAIGDTQQSLTKVEGIRDQYSRQLHLAKVNLQKQDGYDLAPIEGFDGDKPETVQGQDERRHNQIEAFKQIFGREPVAAADWETAAALDPHSYDPKFQGTGPQIEVAKIRTVPGQGLVRVSQWIEQRDVTSFPFWRRDLGNNRVANAHFDPEDTKVATYIDYENGLVVLRQNPSVEETSTGGPGRVKVGTPKGSVTQLPDGSVRIKYDAGNPFAPGITADPTGPFADHTITVNGDLVFTPGPDGVQVNGTRTDYPSMEVYQDLPNGSTLTALIDHAKSGRSWGPALNLSGHHDIGPLGGKAFAPFDTGAWNPTYDVPSGLPLTQFGPASNPPSVFALPVGEGVPA</sequence>
<feature type="region of interest" description="Disordered" evidence="1">
    <location>
        <begin position="337"/>
        <end position="356"/>
    </location>
</feature>
<gene>
    <name evidence="3" type="ORF">FPZ47_01405</name>
</gene>
<comment type="caution">
    <text evidence="3">The sequence shown here is derived from an EMBL/GenBank/DDBJ whole genome shotgun (WGS) entry which is preliminary data.</text>
</comment>
<dbReference type="AlphaFoldDB" id="A0A557Y181"/>